<dbReference type="EMBL" id="BK016180">
    <property type="protein sequence ID" value="DAG00478.1"/>
    <property type="molecule type" value="Genomic_DNA"/>
</dbReference>
<protein>
    <submittedName>
        <fullName evidence="1">Uncharacterized protein</fullName>
    </submittedName>
</protein>
<proteinExistence type="predicted"/>
<sequence length="279" mass="31636">MNQLNIYRNIFLEKEELMNLQGFLQNSLFKQLLLQATYTYGIVTNDPSKFNKDFQKPDEFKPNEPFKVEQGTTNGTYKVLPGLAFNNLGQVIFIEDIQDNIVCPQDDQFYWVKISYDTRNYELGTVSVNQKGNVNGNVSFLGKVRGQAGSTPVSIRFEKEDGSNPLNDGVYQIVSVVDDQNLILTSNAEFTPETNLRVVILGTIPITAVFSKEQKAGLYTYDFYRISLVREIEVLTPPVKEDTEFYISRIRNSGGSITIDNSVKKEFWSLAGFVNKGKE</sequence>
<accession>A0A8S5V172</accession>
<evidence type="ECO:0000313" key="1">
    <source>
        <dbReference type="EMBL" id="DAG00478.1"/>
    </source>
</evidence>
<organism evidence="1">
    <name type="scientific">Siphoviridae sp. ct3r22</name>
    <dbReference type="NCBI Taxonomy" id="2825325"/>
    <lineage>
        <taxon>Viruses</taxon>
        <taxon>Duplodnaviria</taxon>
        <taxon>Heunggongvirae</taxon>
        <taxon>Uroviricota</taxon>
        <taxon>Caudoviricetes</taxon>
    </lineage>
</organism>
<name>A0A8S5V172_9CAUD</name>
<reference evidence="1" key="1">
    <citation type="journal article" date="2021" name="Proc. Natl. Acad. Sci. U.S.A.">
        <title>A Catalog of Tens of Thousands of Viruses from Human Metagenomes Reveals Hidden Associations with Chronic Diseases.</title>
        <authorList>
            <person name="Tisza M.J."/>
            <person name="Buck C.B."/>
        </authorList>
    </citation>
    <scope>NUCLEOTIDE SEQUENCE</scope>
    <source>
        <strain evidence="1">Ct3r22</strain>
    </source>
</reference>